<sequence>MFMRISFWCLMAACCLLVVSGEQNDFLERNFMSSLVSRVRQTEPREIREYRTSCIREPGCAWKCPDDIPSQCQCICGSQKRRKNANNNRRILY</sequence>
<organism evidence="2 3">
    <name type="scientific">Argiope bruennichi</name>
    <name type="common">Wasp spider</name>
    <name type="synonym">Aranea bruennichi</name>
    <dbReference type="NCBI Taxonomy" id="94029"/>
    <lineage>
        <taxon>Eukaryota</taxon>
        <taxon>Metazoa</taxon>
        <taxon>Ecdysozoa</taxon>
        <taxon>Arthropoda</taxon>
        <taxon>Chelicerata</taxon>
        <taxon>Arachnida</taxon>
        <taxon>Araneae</taxon>
        <taxon>Araneomorphae</taxon>
        <taxon>Entelegynae</taxon>
        <taxon>Araneoidea</taxon>
        <taxon>Araneidae</taxon>
        <taxon>Argiope</taxon>
    </lineage>
</organism>
<dbReference type="AlphaFoldDB" id="A0A8T0E708"/>
<keyword evidence="1" id="KW-0732">Signal</keyword>
<evidence type="ECO:0000313" key="2">
    <source>
        <dbReference type="EMBL" id="KAF8766702.1"/>
    </source>
</evidence>
<feature type="chain" id="PRO_5035844545" evidence="1">
    <location>
        <begin position="22"/>
        <end position="93"/>
    </location>
</feature>
<comment type="caution">
    <text evidence="2">The sequence shown here is derived from an EMBL/GenBank/DDBJ whole genome shotgun (WGS) entry which is preliminary data.</text>
</comment>
<dbReference type="Proteomes" id="UP000807504">
    <property type="component" value="Unassembled WGS sequence"/>
</dbReference>
<reference evidence="2" key="2">
    <citation type="submission" date="2020-06" db="EMBL/GenBank/DDBJ databases">
        <authorList>
            <person name="Sheffer M."/>
        </authorList>
    </citation>
    <scope>NUCLEOTIDE SEQUENCE</scope>
</reference>
<name>A0A8T0E708_ARGBR</name>
<keyword evidence="3" id="KW-1185">Reference proteome</keyword>
<feature type="signal peptide" evidence="1">
    <location>
        <begin position="1"/>
        <end position="21"/>
    </location>
</feature>
<evidence type="ECO:0000313" key="3">
    <source>
        <dbReference type="Proteomes" id="UP000807504"/>
    </source>
</evidence>
<gene>
    <name evidence="2" type="ORF">HNY73_019739</name>
</gene>
<evidence type="ECO:0000256" key="1">
    <source>
        <dbReference type="SAM" id="SignalP"/>
    </source>
</evidence>
<reference evidence="2" key="1">
    <citation type="journal article" date="2020" name="bioRxiv">
        <title>Chromosome-level reference genome of the European wasp spider Argiope bruennichi: a resource for studies on range expansion and evolutionary adaptation.</title>
        <authorList>
            <person name="Sheffer M.M."/>
            <person name="Hoppe A."/>
            <person name="Krehenwinkel H."/>
            <person name="Uhl G."/>
            <person name="Kuss A.W."/>
            <person name="Jensen L."/>
            <person name="Jensen C."/>
            <person name="Gillespie R.G."/>
            <person name="Hoff K.J."/>
            <person name="Prost S."/>
        </authorList>
    </citation>
    <scope>NUCLEOTIDE SEQUENCE</scope>
</reference>
<protein>
    <submittedName>
        <fullName evidence="2">Uncharacterized protein</fullName>
    </submittedName>
</protein>
<dbReference type="EMBL" id="JABXBU010002230">
    <property type="protein sequence ID" value="KAF8766702.1"/>
    <property type="molecule type" value="Genomic_DNA"/>
</dbReference>
<accession>A0A8T0E708</accession>
<proteinExistence type="predicted"/>